<comment type="caution">
    <text evidence="2">The sequence shown here is derived from an EMBL/GenBank/DDBJ whole genome shotgun (WGS) entry which is preliminary data.</text>
</comment>
<keyword evidence="3" id="KW-1185">Reference proteome</keyword>
<feature type="compositionally biased region" description="Polar residues" evidence="1">
    <location>
        <begin position="15"/>
        <end position="26"/>
    </location>
</feature>
<dbReference type="Proteomes" id="UP000198263">
    <property type="component" value="Unassembled WGS sequence"/>
</dbReference>
<gene>
    <name evidence="2" type="ORF">AWB72_04044</name>
</gene>
<proteinExistence type="predicted"/>
<protein>
    <submittedName>
        <fullName evidence="2">Uncharacterized protein</fullName>
    </submittedName>
</protein>
<feature type="region of interest" description="Disordered" evidence="1">
    <location>
        <begin position="1"/>
        <end position="26"/>
    </location>
</feature>
<evidence type="ECO:0000313" key="3">
    <source>
        <dbReference type="Proteomes" id="UP000198263"/>
    </source>
</evidence>
<accession>A0A658R1B0</accession>
<dbReference type="AlphaFoldDB" id="A0A658R1B0"/>
<organism evidence="2 3">
    <name type="scientific">Caballeronia concitans</name>
    <dbReference type="NCBI Taxonomy" id="1777133"/>
    <lineage>
        <taxon>Bacteria</taxon>
        <taxon>Pseudomonadati</taxon>
        <taxon>Pseudomonadota</taxon>
        <taxon>Betaproteobacteria</taxon>
        <taxon>Burkholderiales</taxon>
        <taxon>Burkholderiaceae</taxon>
        <taxon>Caballeronia</taxon>
    </lineage>
</organism>
<reference evidence="2 3" key="1">
    <citation type="submission" date="2016-01" db="EMBL/GenBank/DDBJ databases">
        <authorList>
            <person name="Peeters C."/>
        </authorList>
    </citation>
    <scope>NUCLEOTIDE SEQUENCE [LARGE SCALE GENOMIC DNA]</scope>
    <source>
        <strain evidence="2">LMG 29315</strain>
    </source>
</reference>
<name>A0A658R1B0_9BURK</name>
<dbReference type="EMBL" id="FCNV02000009">
    <property type="protein sequence ID" value="SAL39186.1"/>
    <property type="molecule type" value="Genomic_DNA"/>
</dbReference>
<evidence type="ECO:0000256" key="1">
    <source>
        <dbReference type="SAM" id="MobiDB-lite"/>
    </source>
</evidence>
<evidence type="ECO:0000313" key="2">
    <source>
        <dbReference type="EMBL" id="SAL39186.1"/>
    </source>
</evidence>
<sequence length="46" mass="5014">MRAPGLDKTFGAQRATRQQKFTASNESNVTCHAPILARDLSLVAQL</sequence>